<organism evidence="2 3">
    <name type="scientific">Caerostris extrusa</name>
    <name type="common">Bark spider</name>
    <name type="synonym">Caerostris bankana</name>
    <dbReference type="NCBI Taxonomy" id="172846"/>
    <lineage>
        <taxon>Eukaryota</taxon>
        <taxon>Metazoa</taxon>
        <taxon>Ecdysozoa</taxon>
        <taxon>Arthropoda</taxon>
        <taxon>Chelicerata</taxon>
        <taxon>Arachnida</taxon>
        <taxon>Araneae</taxon>
        <taxon>Araneomorphae</taxon>
        <taxon>Entelegynae</taxon>
        <taxon>Araneoidea</taxon>
        <taxon>Araneidae</taxon>
        <taxon>Caerostris</taxon>
    </lineage>
</organism>
<protein>
    <submittedName>
        <fullName evidence="2">Uncharacterized protein</fullName>
    </submittedName>
</protein>
<name>A0AAV4NUW5_CAEEX</name>
<comment type="caution">
    <text evidence="2">The sequence shown here is derived from an EMBL/GenBank/DDBJ whole genome shotgun (WGS) entry which is preliminary data.</text>
</comment>
<gene>
    <name evidence="2" type="ORF">CEXT_16811</name>
</gene>
<evidence type="ECO:0000313" key="3">
    <source>
        <dbReference type="Proteomes" id="UP001054945"/>
    </source>
</evidence>
<dbReference type="Proteomes" id="UP001054945">
    <property type="component" value="Unassembled WGS sequence"/>
</dbReference>
<reference evidence="2 3" key="1">
    <citation type="submission" date="2021-06" db="EMBL/GenBank/DDBJ databases">
        <title>Caerostris extrusa draft genome.</title>
        <authorList>
            <person name="Kono N."/>
            <person name="Arakawa K."/>
        </authorList>
    </citation>
    <scope>NUCLEOTIDE SEQUENCE [LARGE SCALE GENOMIC DNA]</scope>
</reference>
<feature type="compositionally biased region" description="Polar residues" evidence="1">
    <location>
        <begin position="73"/>
        <end position="88"/>
    </location>
</feature>
<feature type="region of interest" description="Disordered" evidence="1">
    <location>
        <begin position="48"/>
        <end position="90"/>
    </location>
</feature>
<sequence>MNNNTQSQCGSSSNQKIPTANCKSTEEIASWIKRISFFWQITKYETRQQLQGRARQSTGTPNFPSTRVPRPSLNRSSQPTIHPNNRMNGQMFRERSDSNFSHIGEGGDVLISQRQCSVSTETDGTQTADRLGNFDARIRTVREYILLLKKKQMVLEEIIPMTANKSQRYVF</sequence>
<evidence type="ECO:0000256" key="1">
    <source>
        <dbReference type="SAM" id="MobiDB-lite"/>
    </source>
</evidence>
<proteinExistence type="predicted"/>
<feature type="compositionally biased region" description="Polar residues" evidence="1">
    <location>
        <begin position="48"/>
        <end position="65"/>
    </location>
</feature>
<feature type="region of interest" description="Disordered" evidence="1">
    <location>
        <begin position="1"/>
        <end position="22"/>
    </location>
</feature>
<evidence type="ECO:0000313" key="2">
    <source>
        <dbReference type="EMBL" id="GIX88095.1"/>
    </source>
</evidence>
<dbReference type="AlphaFoldDB" id="A0AAV4NUW5"/>
<accession>A0AAV4NUW5</accession>
<dbReference type="EMBL" id="BPLR01021293">
    <property type="protein sequence ID" value="GIX88095.1"/>
    <property type="molecule type" value="Genomic_DNA"/>
</dbReference>
<keyword evidence="3" id="KW-1185">Reference proteome</keyword>